<reference evidence="7 8" key="1">
    <citation type="journal article" date="2019" name="Emerg. Microbes Infect.">
        <title>Comprehensive subspecies identification of 175 nontuberculous mycobacteria species based on 7547 genomic profiles.</title>
        <authorList>
            <person name="Matsumoto Y."/>
            <person name="Kinjo T."/>
            <person name="Motooka D."/>
            <person name="Nabeya D."/>
            <person name="Jung N."/>
            <person name="Uechi K."/>
            <person name="Horii T."/>
            <person name="Iida T."/>
            <person name="Fujita J."/>
            <person name="Nakamura S."/>
        </authorList>
    </citation>
    <scope>NUCLEOTIDE SEQUENCE [LARGE SCALE GENOMIC DNA]</scope>
    <source>
        <strain evidence="7 8">JCM 30275</strain>
    </source>
</reference>
<dbReference type="InterPro" id="IPR050109">
    <property type="entry name" value="HTH-type_TetR-like_transc_reg"/>
</dbReference>
<dbReference type="PROSITE" id="PS01081">
    <property type="entry name" value="HTH_TETR_1"/>
    <property type="match status" value="1"/>
</dbReference>
<organism evidence="7 8">
    <name type="scientific">Mycolicibacterium anyangense</name>
    <dbReference type="NCBI Taxonomy" id="1431246"/>
    <lineage>
        <taxon>Bacteria</taxon>
        <taxon>Bacillati</taxon>
        <taxon>Actinomycetota</taxon>
        <taxon>Actinomycetes</taxon>
        <taxon>Mycobacteriales</taxon>
        <taxon>Mycobacteriaceae</taxon>
        <taxon>Mycolicibacterium</taxon>
    </lineage>
</organism>
<evidence type="ECO:0000313" key="8">
    <source>
        <dbReference type="Proteomes" id="UP000467249"/>
    </source>
</evidence>
<keyword evidence="2 4" id="KW-0238">DNA-binding</keyword>
<evidence type="ECO:0000256" key="3">
    <source>
        <dbReference type="ARBA" id="ARBA00023163"/>
    </source>
</evidence>
<feature type="domain" description="HTH tetR-type" evidence="6">
    <location>
        <begin position="29"/>
        <end position="89"/>
    </location>
</feature>
<evidence type="ECO:0000256" key="1">
    <source>
        <dbReference type="ARBA" id="ARBA00023015"/>
    </source>
</evidence>
<feature type="DNA-binding region" description="H-T-H motif" evidence="4">
    <location>
        <begin position="52"/>
        <end position="71"/>
    </location>
</feature>
<gene>
    <name evidence="7" type="ORF">MANY_30170</name>
</gene>
<protein>
    <submittedName>
        <fullName evidence="7">TetR family transcriptional regulator</fullName>
    </submittedName>
</protein>
<dbReference type="KEGG" id="many:MANY_30170"/>
<dbReference type="InterPro" id="IPR009057">
    <property type="entry name" value="Homeodomain-like_sf"/>
</dbReference>
<dbReference type="PANTHER" id="PTHR30055">
    <property type="entry name" value="HTH-TYPE TRANSCRIPTIONAL REGULATOR RUTR"/>
    <property type="match status" value="1"/>
</dbReference>
<dbReference type="InterPro" id="IPR023772">
    <property type="entry name" value="DNA-bd_HTH_TetR-type_CS"/>
</dbReference>
<accession>A0A6N4W6T1</accession>
<dbReference type="AlphaFoldDB" id="A0A6N4W6T1"/>
<evidence type="ECO:0000256" key="5">
    <source>
        <dbReference type="SAM" id="MobiDB-lite"/>
    </source>
</evidence>
<dbReference type="GO" id="GO:0003700">
    <property type="term" value="F:DNA-binding transcription factor activity"/>
    <property type="evidence" value="ECO:0007669"/>
    <property type="project" value="TreeGrafter"/>
</dbReference>
<dbReference type="Proteomes" id="UP000467249">
    <property type="component" value="Chromosome"/>
</dbReference>
<dbReference type="InterPro" id="IPR001647">
    <property type="entry name" value="HTH_TetR"/>
</dbReference>
<keyword evidence="3" id="KW-0804">Transcription</keyword>
<evidence type="ECO:0000313" key="7">
    <source>
        <dbReference type="EMBL" id="BBZ77680.1"/>
    </source>
</evidence>
<keyword evidence="1" id="KW-0805">Transcription regulation</keyword>
<keyword evidence="8" id="KW-1185">Reference proteome</keyword>
<dbReference type="Gene3D" id="1.10.357.10">
    <property type="entry name" value="Tetracycline Repressor, domain 2"/>
    <property type="match status" value="1"/>
</dbReference>
<sequence length="238" mass="25611">MDAGEARGWSGVAGEMNDGASGLRERKKQRTRATLIDVAARLCVEQGYDNTTVDQIAAAADVSARTFSRYFPNKEAVVVAVISDVADGVAAAFDHQPLDITEHEALMRSTVETFRGGPAGQPDPAVFDRMTLLLKILGTAPDIGLSAFSYRPEGPQHSVFMAIARRMRVPPDHPALRILFDTWAVLMGVACAGLGAPGAPPIEPELLCERIESTYALFARLWTPWHTQGQPPAGESAQ</sequence>
<evidence type="ECO:0000256" key="4">
    <source>
        <dbReference type="PROSITE-ProRule" id="PRU00335"/>
    </source>
</evidence>
<dbReference type="SUPFAM" id="SSF46689">
    <property type="entry name" value="Homeodomain-like"/>
    <property type="match status" value="1"/>
</dbReference>
<evidence type="ECO:0000256" key="2">
    <source>
        <dbReference type="ARBA" id="ARBA00023125"/>
    </source>
</evidence>
<name>A0A6N4W6T1_9MYCO</name>
<feature type="region of interest" description="Disordered" evidence="5">
    <location>
        <begin position="1"/>
        <end position="27"/>
    </location>
</feature>
<dbReference type="PANTHER" id="PTHR30055:SF234">
    <property type="entry name" value="HTH-TYPE TRANSCRIPTIONAL REGULATOR BETI"/>
    <property type="match status" value="1"/>
</dbReference>
<evidence type="ECO:0000259" key="6">
    <source>
        <dbReference type="PROSITE" id="PS50977"/>
    </source>
</evidence>
<dbReference type="PRINTS" id="PR00455">
    <property type="entry name" value="HTHTETR"/>
</dbReference>
<dbReference type="RefSeq" id="WP_246224319.1">
    <property type="nucleotide sequence ID" value="NZ_AP022620.1"/>
</dbReference>
<dbReference type="PROSITE" id="PS50977">
    <property type="entry name" value="HTH_TETR_2"/>
    <property type="match status" value="1"/>
</dbReference>
<proteinExistence type="predicted"/>
<dbReference type="Pfam" id="PF00440">
    <property type="entry name" value="TetR_N"/>
    <property type="match status" value="1"/>
</dbReference>
<dbReference type="GO" id="GO:0000976">
    <property type="term" value="F:transcription cis-regulatory region binding"/>
    <property type="evidence" value="ECO:0007669"/>
    <property type="project" value="TreeGrafter"/>
</dbReference>
<dbReference type="EMBL" id="AP022620">
    <property type="protein sequence ID" value="BBZ77680.1"/>
    <property type="molecule type" value="Genomic_DNA"/>
</dbReference>